<dbReference type="InterPro" id="IPR011687">
    <property type="entry name" value="Nop53/GLTSCR2"/>
</dbReference>
<reference evidence="7 8" key="1">
    <citation type="submission" date="2024-02" db="EMBL/GenBank/DDBJ databases">
        <title>Discinaceae phylogenomics.</title>
        <authorList>
            <person name="Dirks A.C."/>
            <person name="James T.Y."/>
        </authorList>
    </citation>
    <scope>NUCLEOTIDE SEQUENCE [LARGE SCALE GENOMIC DNA]</scope>
    <source>
        <strain evidence="7 8">ACD0624</strain>
    </source>
</reference>
<dbReference type="PANTHER" id="PTHR14211:SF7">
    <property type="entry name" value="RIBOSOME BIOGENESIS PROTEIN NOP53"/>
    <property type="match status" value="1"/>
</dbReference>
<evidence type="ECO:0000313" key="7">
    <source>
        <dbReference type="EMBL" id="KAL0639752.1"/>
    </source>
</evidence>
<comment type="subcellular location">
    <subcellularLocation>
        <location evidence="5">Nucleus</location>
        <location evidence="5">Nucleolus</location>
    </subcellularLocation>
    <subcellularLocation>
        <location evidence="5">Nucleus</location>
        <location evidence="5">Nucleoplasm</location>
    </subcellularLocation>
</comment>
<evidence type="ECO:0000256" key="5">
    <source>
        <dbReference type="PIRNR" id="PIRNR017302"/>
    </source>
</evidence>
<sequence>MASKQPSRKGKKAWRKNVDVSDVHEGLEQLRDEIIQGGVIKEKLDDQLFALDTAGDKGIATVHFKTAKVLKVDEILAARSAIPAVASRKRPSVTDGVISVKKRRADGISHKELVRLKGIAYGQEQASGNLSSTKNIVIDYDPWAEETPVKDKELAKLHETTYSFIPQPKPFKEPRTLKQPPISLAESGRPVPAVRVPEAGISYNPEFSQWDELLQKEGQKEVKLEQKRLAENAESRRIKELAAQPDPEENDEEDYETETDSETEKPVKKMPERKTQVQRNKIKRQKELERMRLREMRLKKQAQELALVKKYSKDVEALERLRIAQRAAKLLVEDDDKNPKLMRKKKLGKSRVPRAPLELQLPDELAESLRTLKPEGNLLRDRFRSLRERGVLETRLVITQRRKYQKKISEKWSYKDFK</sequence>
<feature type="compositionally biased region" description="Acidic residues" evidence="6">
    <location>
        <begin position="246"/>
        <end position="261"/>
    </location>
</feature>
<dbReference type="EMBL" id="JBBBZM010000009">
    <property type="protein sequence ID" value="KAL0639752.1"/>
    <property type="molecule type" value="Genomic_DNA"/>
</dbReference>
<organism evidence="7 8">
    <name type="scientific">Discina gigas</name>
    <dbReference type="NCBI Taxonomy" id="1032678"/>
    <lineage>
        <taxon>Eukaryota</taxon>
        <taxon>Fungi</taxon>
        <taxon>Dikarya</taxon>
        <taxon>Ascomycota</taxon>
        <taxon>Pezizomycotina</taxon>
        <taxon>Pezizomycetes</taxon>
        <taxon>Pezizales</taxon>
        <taxon>Discinaceae</taxon>
        <taxon>Discina</taxon>
    </lineage>
</organism>
<comment type="function">
    <text evidence="5">May play a role in ribosome biogenesis.</text>
</comment>
<comment type="similarity">
    <text evidence="1 5">Belongs to the NOP53 family.</text>
</comment>
<keyword evidence="3 5" id="KW-0690">Ribosome biogenesis</keyword>
<evidence type="ECO:0000256" key="6">
    <source>
        <dbReference type="SAM" id="MobiDB-lite"/>
    </source>
</evidence>
<keyword evidence="8" id="KW-1185">Reference proteome</keyword>
<evidence type="ECO:0000313" key="8">
    <source>
        <dbReference type="Proteomes" id="UP001447188"/>
    </source>
</evidence>
<feature type="region of interest" description="Disordered" evidence="6">
    <location>
        <begin position="165"/>
        <end position="189"/>
    </location>
</feature>
<evidence type="ECO:0000256" key="4">
    <source>
        <dbReference type="ARBA" id="ARBA00023242"/>
    </source>
</evidence>
<feature type="region of interest" description="Disordered" evidence="6">
    <location>
        <begin position="235"/>
        <end position="282"/>
    </location>
</feature>
<dbReference type="Pfam" id="PF07767">
    <property type="entry name" value="Nop53"/>
    <property type="match status" value="1"/>
</dbReference>
<dbReference type="Proteomes" id="UP001447188">
    <property type="component" value="Unassembled WGS sequence"/>
</dbReference>
<evidence type="ECO:0000256" key="1">
    <source>
        <dbReference type="ARBA" id="ARBA00008838"/>
    </source>
</evidence>
<proteinExistence type="inferred from homology"/>
<feature type="compositionally biased region" description="Basic and acidic residues" evidence="6">
    <location>
        <begin position="262"/>
        <end position="275"/>
    </location>
</feature>
<dbReference type="PIRSF" id="PIRSF017302">
    <property type="entry name" value="Gltscr2"/>
    <property type="match status" value="1"/>
</dbReference>
<protein>
    <recommendedName>
        <fullName evidence="2 5">Ribosome biogenesis protein NOP53</fullName>
    </recommendedName>
</protein>
<accession>A0ABR3GUZ0</accession>
<keyword evidence="4 5" id="KW-0539">Nucleus</keyword>
<dbReference type="PANTHER" id="PTHR14211">
    <property type="entry name" value="GLIOMA SUPPRESSOR CANDIDATE REGION GENE 2"/>
    <property type="match status" value="1"/>
</dbReference>
<evidence type="ECO:0000256" key="2">
    <source>
        <dbReference type="ARBA" id="ARBA00018339"/>
    </source>
</evidence>
<evidence type="ECO:0000256" key="3">
    <source>
        <dbReference type="ARBA" id="ARBA00022517"/>
    </source>
</evidence>
<name>A0ABR3GUZ0_9PEZI</name>
<comment type="caution">
    <text evidence="7">The sequence shown here is derived from an EMBL/GenBank/DDBJ whole genome shotgun (WGS) entry which is preliminary data.</text>
</comment>
<gene>
    <name evidence="7" type="ORF">Q9L58_001320</name>
</gene>